<dbReference type="AlphaFoldDB" id="A0A5N7CLK2"/>
<dbReference type="Proteomes" id="UP000326877">
    <property type="component" value="Unassembled WGS sequence"/>
</dbReference>
<reference evidence="2" key="1">
    <citation type="submission" date="2019-04" db="EMBL/GenBank/DDBJ databases">
        <title>Friends and foes A comparative genomics studyof 23 Aspergillus species from section Flavi.</title>
        <authorList>
            <consortium name="DOE Joint Genome Institute"/>
            <person name="Kjaerbolling I."/>
            <person name="Vesth T."/>
            <person name="Frisvad J.C."/>
            <person name="Nybo J.L."/>
            <person name="Theobald S."/>
            <person name="Kildgaard S."/>
            <person name="Isbrandt T."/>
            <person name="Kuo A."/>
            <person name="Sato A."/>
            <person name="Lyhne E.K."/>
            <person name="Kogle M.E."/>
            <person name="Wiebenga A."/>
            <person name="Kun R.S."/>
            <person name="Lubbers R.J."/>
            <person name="Makela M.R."/>
            <person name="Barry K."/>
            <person name="Chovatia M."/>
            <person name="Clum A."/>
            <person name="Daum C."/>
            <person name="Haridas S."/>
            <person name="He G."/>
            <person name="LaButti K."/>
            <person name="Lipzen A."/>
            <person name="Mondo S."/>
            <person name="Riley R."/>
            <person name="Salamov A."/>
            <person name="Simmons B.A."/>
            <person name="Magnuson J.K."/>
            <person name="Henrissat B."/>
            <person name="Mortensen U.H."/>
            <person name="Larsen T.O."/>
            <person name="Devries R.P."/>
            <person name="Grigoriev I.V."/>
            <person name="Machida M."/>
            <person name="Baker S.E."/>
            <person name="Andersen M.R."/>
        </authorList>
    </citation>
    <scope>NUCLEOTIDE SEQUENCE [LARGE SCALE GENOMIC DNA]</scope>
    <source>
        <strain evidence="2">IBT 14317</strain>
    </source>
</reference>
<evidence type="ECO:0000313" key="2">
    <source>
        <dbReference type="EMBL" id="KAE8395084.1"/>
    </source>
</evidence>
<dbReference type="PANTHER" id="PTHR42034">
    <property type="entry name" value="CHROMOSOME 7, WHOLE GENOME SHOTGUN SEQUENCE-RELATED"/>
    <property type="match status" value="1"/>
</dbReference>
<protein>
    <recommendedName>
        <fullName evidence="3">Alcohol acetyltransferase</fullName>
    </recommendedName>
</protein>
<proteinExistence type="predicted"/>
<feature type="region of interest" description="Disordered" evidence="1">
    <location>
        <begin position="148"/>
        <end position="168"/>
    </location>
</feature>
<evidence type="ECO:0000256" key="1">
    <source>
        <dbReference type="SAM" id="MobiDB-lite"/>
    </source>
</evidence>
<accession>A0A5N7CLK2</accession>
<dbReference type="InterPro" id="IPR023213">
    <property type="entry name" value="CAT-like_dom_sf"/>
</dbReference>
<gene>
    <name evidence="2" type="ORF">BDV23DRAFT_169094</name>
</gene>
<dbReference type="Gene3D" id="3.30.559.30">
    <property type="entry name" value="Nonribosomal peptide synthetase, condensation domain"/>
    <property type="match status" value="1"/>
</dbReference>
<dbReference type="OrthoDB" id="2548233at2759"/>
<evidence type="ECO:0008006" key="3">
    <source>
        <dbReference type="Google" id="ProtNLM"/>
    </source>
</evidence>
<sequence>MPLSQEYLVSRANASRSLSDSNVQYTVYSKVVVELTISDIQSALEHAWKQMRYEEPATTLKGETKVYETPDEAALQKWLDSTFTFIVTGIPDAEELQRNELVLRAHHCTIDGVGILMLKHKFFSALVQPKSEVTFGNGYQRLAVPLPEALGNPEPPTPEQTERATTMAPVGQCQNIKCRLSLDMTAAIVQACNGKGITVATSVHAAYSLGLMKHANPLSNTPRYTTVNSFNLRDYLPAPYNKSAAANYPTTIPFTIDLPADFSQLAQALNHRCRNGVRGSPEVLELVGAYNRFLVGMVRTPRAEAAPVPTDACVSSLGVIEKYLQRSNVLGIDASLLSTFKDQLRLVYSFNDGVYGYEEPTKITEYLNHVAKVLNEELLGSAAV</sequence>
<dbReference type="PANTHER" id="PTHR42034:SF1">
    <property type="entry name" value="CONDENSATION DOMAIN-CONTAINING PROTEIN"/>
    <property type="match status" value="1"/>
</dbReference>
<dbReference type="EMBL" id="ML735220">
    <property type="protein sequence ID" value="KAE8395084.1"/>
    <property type="molecule type" value="Genomic_DNA"/>
</dbReference>
<organism evidence="2">
    <name type="scientific">Petromyces alliaceus</name>
    <name type="common">Aspergillus alliaceus</name>
    <dbReference type="NCBI Taxonomy" id="209559"/>
    <lineage>
        <taxon>Eukaryota</taxon>
        <taxon>Fungi</taxon>
        <taxon>Dikarya</taxon>
        <taxon>Ascomycota</taxon>
        <taxon>Pezizomycotina</taxon>
        <taxon>Eurotiomycetes</taxon>
        <taxon>Eurotiomycetidae</taxon>
        <taxon>Eurotiales</taxon>
        <taxon>Aspergillaceae</taxon>
        <taxon>Aspergillus</taxon>
        <taxon>Aspergillus subgen. Circumdati</taxon>
    </lineage>
</organism>
<dbReference type="SUPFAM" id="SSF52777">
    <property type="entry name" value="CoA-dependent acyltransferases"/>
    <property type="match status" value="1"/>
</dbReference>
<name>A0A5N7CLK2_PETAA</name>
<dbReference type="Gene3D" id="3.30.559.10">
    <property type="entry name" value="Chloramphenicol acetyltransferase-like domain"/>
    <property type="match status" value="1"/>
</dbReference>